<sequence length="353" mass="36800">MSFNRVRWTRRRATALTISGAVVGTTLAVFGIVAFIAVHKTDRAGVILTRPPLDVPAQPTATPSSTASAALPTASPAQSASASANPGRSGTSSAAGGPVRWPNAGNTGVPTGKALKKTGDVRVIRNGALVDGLDVRGMIIVEANNVTIKNTRLTNADTSVWGIVQQTRFSGLVVQDSEIRGNGSQQMQQGILNLGGGLTVRRTDISQVADGVATNQGLIEDCYLHDPKAFDGDHVDMIQATSGPDDGKSLVIRHNTVINDLDQTSALALFQDFGVAHDVLVVNNYLAGGGYTVYGGEGDKGTSRNIRFEHNTFGRDVYANGGKWGPVAHFDSNGPGNTWIGNVWAGTGAAVTA</sequence>
<keyword evidence="4" id="KW-1185">Reference proteome</keyword>
<keyword evidence="2" id="KW-0812">Transmembrane</keyword>
<dbReference type="InterPro" id="IPR011050">
    <property type="entry name" value="Pectin_lyase_fold/virulence"/>
</dbReference>
<evidence type="ECO:0000313" key="3">
    <source>
        <dbReference type="EMBL" id="GIG73652.1"/>
    </source>
</evidence>
<evidence type="ECO:0008006" key="5">
    <source>
        <dbReference type="Google" id="ProtNLM"/>
    </source>
</evidence>
<evidence type="ECO:0000313" key="4">
    <source>
        <dbReference type="Proteomes" id="UP000653674"/>
    </source>
</evidence>
<keyword evidence="2" id="KW-0472">Membrane</keyword>
<keyword evidence="2" id="KW-1133">Transmembrane helix</keyword>
<dbReference type="RefSeq" id="WP_168077729.1">
    <property type="nucleotide sequence ID" value="NZ_BAAAQJ010000003.1"/>
</dbReference>
<dbReference type="EMBL" id="BONU01000010">
    <property type="protein sequence ID" value="GIG73652.1"/>
    <property type="molecule type" value="Genomic_DNA"/>
</dbReference>
<evidence type="ECO:0000256" key="2">
    <source>
        <dbReference type="SAM" id="Phobius"/>
    </source>
</evidence>
<evidence type="ECO:0000256" key="1">
    <source>
        <dbReference type="SAM" id="MobiDB-lite"/>
    </source>
</evidence>
<name>A0A8J3PLB7_9ACTN</name>
<proteinExistence type="predicted"/>
<organism evidence="3 4">
    <name type="scientific">Planosporangium flavigriseum</name>
    <dbReference type="NCBI Taxonomy" id="373681"/>
    <lineage>
        <taxon>Bacteria</taxon>
        <taxon>Bacillati</taxon>
        <taxon>Actinomycetota</taxon>
        <taxon>Actinomycetes</taxon>
        <taxon>Micromonosporales</taxon>
        <taxon>Micromonosporaceae</taxon>
        <taxon>Planosporangium</taxon>
    </lineage>
</organism>
<gene>
    <name evidence="3" type="ORF">Pfl04_20560</name>
</gene>
<dbReference type="Proteomes" id="UP000653674">
    <property type="component" value="Unassembled WGS sequence"/>
</dbReference>
<feature type="region of interest" description="Disordered" evidence="1">
    <location>
        <begin position="51"/>
        <end position="114"/>
    </location>
</feature>
<reference evidence="3" key="1">
    <citation type="submission" date="2021-01" db="EMBL/GenBank/DDBJ databases">
        <title>Whole genome shotgun sequence of Planosporangium flavigriseum NBRC 105377.</title>
        <authorList>
            <person name="Komaki H."/>
            <person name="Tamura T."/>
        </authorList>
    </citation>
    <scope>NUCLEOTIDE SEQUENCE</scope>
    <source>
        <strain evidence="3">NBRC 105377</strain>
    </source>
</reference>
<feature type="compositionally biased region" description="Low complexity" evidence="1">
    <location>
        <begin position="56"/>
        <end position="84"/>
    </location>
</feature>
<protein>
    <recommendedName>
        <fullName evidence="5">Right handed beta helix region</fullName>
    </recommendedName>
</protein>
<dbReference type="SUPFAM" id="SSF51126">
    <property type="entry name" value="Pectin lyase-like"/>
    <property type="match status" value="1"/>
</dbReference>
<comment type="caution">
    <text evidence="3">The sequence shown here is derived from an EMBL/GenBank/DDBJ whole genome shotgun (WGS) entry which is preliminary data.</text>
</comment>
<feature type="transmembrane region" description="Helical" evidence="2">
    <location>
        <begin position="12"/>
        <end position="38"/>
    </location>
</feature>
<accession>A0A8J3PLB7</accession>
<dbReference type="AlphaFoldDB" id="A0A8J3PLB7"/>